<feature type="region of interest" description="Disordered" evidence="1">
    <location>
        <begin position="35"/>
        <end position="57"/>
    </location>
</feature>
<proteinExistence type="predicted"/>
<dbReference type="GeneID" id="5976470"/>
<feature type="compositionally biased region" description="Basic and acidic residues" evidence="1">
    <location>
        <begin position="37"/>
        <end position="47"/>
    </location>
</feature>
<dbReference type="HOGENOM" id="CLU_2997193_0_0_1"/>
<reference evidence="3" key="1">
    <citation type="journal article" date="2007" name="Plant Cell">
        <title>Dothideomycete-plant interactions illuminated by genome sequencing and EST analysis of the wheat pathogen Stagonospora nodorum.</title>
        <authorList>
            <person name="Hane J.K."/>
            <person name="Lowe R.G."/>
            <person name="Solomon P.S."/>
            <person name="Tan K.C."/>
            <person name="Schoch C.L."/>
            <person name="Spatafora J.W."/>
            <person name="Crous P.W."/>
            <person name="Kodira C."/>
            <person name="Birren B.W."/>
            <person name="Galagan J.E."/>
            <person name="Torriani S.F."/>
            <person name="McDonald B.A."/>
            <person name="Oliver R.P."/>
        </authorList>
    </citation>
    <scope>NUCLEOTIDE SEQUENCE [LARGE SCALE GENOMIC DNA]</scope>
    <source>
        <strain evidence="3">SN15 / ATCC MYA-4574 / FGSC 10173</strain>
    </source>
</reference>
<dbReference type="RefSeq" id="XP_001799569.1">
    <property type="nucleotide sequence ID" value="XM_001799517.1"/>
</dbReference>
<dbReference type="AlphaFoldDB" id="Q0UG43"/>
<accession>Q0UG43</accession>
<sequence length="57" mass="6055">MLGTLVTAEDPAASLMILNHPMIDDVNVRMIQGPATKAEKAEQDRTGSTELAGSDEN</sequence>
<evidence type="ECO:0000313" key="2">
    <source>
        <dbReference type="EMBL" id="EAT83463.1"/>
    </source>
</evidence>
<evidence type="ECO:0000256" key="1">
    <source>
        <dbReference type="SAM" id="MobiDB-lite"/>
    </source>
</evidence>
<protein>
    <submittedName>
        <fullName evidence="2">Uncharacterized protein</fullName>
    </submittedName>
</protein>
<gene>
    <name evidence="2" type="ORF">SNOG_09271</name>
</gene>
<dbReference type="KEGG" id="pno:SNOG_09271"/>
<evidence type="ECO:0000313" key="3">
    <source>
        <dbReference type="Proteomes" id="UP000001055"/>
    </source>
</evidence>
<dbReference type="Proteomes" id="UP000001055">
    <property type="component" value="Unassembled WGS sequence"/>
</dbReference>
<dbReference type="EMBL" id="CH445338">
    <property type="protein sequence ID" value="EAT83463.1"/>
    <property type="molecule type" value="Genomic_DNA"/>
</dbReference>
<name>Q0UG43_PHANO</name>
<dbReference type="InParanoid" id="Q0UG43"/>
<organism evidence="2 3">
    <name type="scientific">Phaeosphaeria nodorum (strain SN15 / ATCC MYA-4574 / FGSC 10173)</name>
    <name type="common">Glume blotch fungus</name>
    <name type="synonym">Parastagonospora nodorum</name>
    <dbReference type="NCBI Taxonomy" id="321614"/>
    <lineage>
        <taxon>Eukaryota</taxon>
        <taxon>Fungi</taxon>
        <taxon>Dikarya</taxon>
        <taxon>Ascomycota</taxon>
        <taxon>Pezizomycotina</taxon>
        <taxon>Dothideomycetes</taxon>
        <taxon>Pleosporomycetidae</taxon>
        <taxon>Pleosporales</taxon>
        <taxon>Pleosporineae</taxon>
        <taxon>Phaeosphaeriaceae</taxon>
        <taxon>Parastagonospora</taxon>
    </lineage>
</organism>